<dbReference type="PANTHER" id="PTHR20921">
    <property type="entry name" value="TRANSMEMBRANE PROTEIN 222"/>
    <property type="match status" value="1"/>
</dbReference>
<dbReference type="InParanoid" id="A0A0D2X1S7"/>
<dbReference type="PANTHER" id="PTHR20921:SF0">
    <property type="entry name" value="TRANSMEMBRANE PROTEIN 222"/>
    <property type="match status" value="1"/>
</dbReference>
<protein>
    <submittedName>
        <fullName evidence="3">Transmembrane protein</fullName>
    </submittedName>
</protein>
<dbReference type="AlphaFoldDB" id="A0A0D2X1S7"/>
<feature type="transmembrane region" description="Helical" evidence="2">
    <location>
        <begin position="221"/>
        <end position="239"/>
    </location>
</feature>
<proteinExistence type="predicted"/>
<dbReference type="EMBL" id="KE346362">
    <property type="protein sequence ID" value="KJE91329.1"/>
    <property type="molecule type" value="Genomic_DNA"/>
</dbReference>
<dbReference type="STRING" id="595528.A0A0D2X1S7"/>
<name>A0A0D2X1S7_CAPO3</name>
<gene>
    <name evidence="3" type="ORF">CAOG_002481</name>
</gene>
<keyword evidence="2" id="KW-1133">Transmembrane helix</keyword>
<feature type="region of interest" description="Disordered" evidence="1">
    <location>
        <begin position="35"/>
        <end position="55"/>
    </location>
</feature>
<keyword evidence="2" id="KW-0472">Membrane</keyword>
<dbReference type="PhylomeDB" id="A0A0D2X1S7"/>
<dbReference type="RefSeq" id="XP_004349231.2">
    <property type="nucleotide sequence ID" value="XM_004349181.2"/>
</dbReference>
<keyword evidence="4" id="KW-1185">Reference proteome</keyword>
<evidence type="ECO:0000256" key="2">
    <source>
        <dbReference type="SAM" id="Phobius"/>
    </source>
</evidence>
<evidence type="ECO:0000256" key="1">
    <source>
        <dbReference type="SAM" id="MobiDB-lite"/>
    </source>
</evidence>
<evidence type="ECO:0000313" key="3">
    <source>
        <dbReference type="EMBL" id="KJE91329.1"/>
    </source>
</evidence>
<organism evidence="3 4">
    <name type="scientific">Capsaspora owczarzaki (strain ATCC 30864)</name>
    <dbReference type="NCBI Taxonomy" id="595528"/>
    <lineage>
        <taxon>Eukaryota</taxon>
        <taxon>Filasterea</taxon>
        <taxon>Capsaspora</taxon>
    </lineage>
</organism>
<reference evidence="4" key="1">
    <citation type="submission" date="2011-02" db="EMBL/GenBank/DDBJ databases">
        <title>The Genome Sequence of Capsaspora owczarzaki ATCC 30864.</title>
        <authorList>
            <person name="Russ C."/>
            <person name="Cuomo C."/>
            <person name="Burger G."/>
            <person name="Gray M.W."/>
            <person name="Holland P.W.H."/>
            <person name="King N."/>
            <person name="Lang F.B.F."/>
            <person name="Roger A.J."/>
            <person name="Ruiz-Trillo I."/>
            <person name="Young S.K."/>
            <person name="Zeng Q."/>
            <person name="Gargeya S."/>
            <person name="Alvarado L."/>
            <person name="Berlin A."/>
            <person name="Chapman S.B."/>
            <person name="Chen Z."/>
            <person name="Freedman E."/>
            <person name="Gellesch M."/>
            <person name="Goldberg J."/>
            <person name="Griggs A."/>
            <person name="Gujja S."/>
            <person name="Heilman E."/>
            <person name="Heiman D."/>
            <person name="Howarth C."/>
            <person name="Mehta T."/>
            <person name="Neiman D."/>
            <person name="Pearson M."/>
            <person name="Roberts A."/>
            <person name="Saif S."/>
            <person name="Shea T."/>
            <person name="Shenoy N."/>
            <person name="Sisk P."/>
            <person name="Stolte C."/>
            <person name="Sykes S."/>
            <person name="White J."/>
            <person name="Yandava C."/>
            <person name="Haas B."/>
            <person name="Nusbaum C."/>
            <person name="Birren B."/>
        </authorList>
    </citation>
    <scope>NUCLEOTIDE SEQUENCE</scope>
    <source>
        <strain evidence="4">ATCC 30864</strain>
    </source>
</reference>
<evidence type="ECO:0000313" key="4">
    <source>
        <dbReference type="Proteomes" id="UP000008743"/>
    </source>
</evidence>
<sequence length="240" mass="26205">MHRTSWMDAAPQAHASPSPSAYGYTRLDTSMAASTQQQSLSASSNPSLSTSSSILSHHHGEHSTVSVSSTASDSSAPAKMDVIKSRYPYCVVWTPLPCISALLPFIGHVGICTSKGIIRDFAGPYYVSTDNMAFGTPTKYWVLDPSRVQSKQHDWDRAVAKASDEYACRMHNLFCDNCHSHVAMALNLMEYGGSSSWSTWKIGLLMLVHGRYVSSGALLRTWLPFLVLAAIVAIIVVFTR</sequence>
<dbReference type="Pfam" id="PF05608">
    <property type="entry name" value="RTE1"/>
    <property type="match status" value="1"/>
</dbReference>
<dbReference type="OrthoDB" id="267284at2759"/>
<dbReference type="eggNOG" id="KOG3150">
    <property type="taxonomic scope" value="Eukaryota"/>
</dbReference>
<dbReference type="InterPro" id="IPR008496">
    <property type="entry name" value="TMEM222/RTE1"/>
</dbReference>
<accession>A0A0D2X1S7</accession>
<dbReference type="Proteomes" id="UP000008743">
    <property type="component" value="Unassembled WGS sequence"/>
</dbReference>
<keyword evidence="2 3" id="KW-0812">Transmembrane</keyword>